<name>A0AAP8PP34_9STAP</name>
<dbReference type="EC" id="3.1.1.-" evidence="2"/>
<reference evidence="3 4" key="1">
    <citation type="submission" date="2017-08" db="EMBL/GenBank/DDBJ databases">
        <title>Draft genome sequences of 64 type strains of genus Staph aureus.</title>
        <authorList>
            <person name="Cole K."/>
            <person name="Golubchik T."/>
            <person name="Russell J."/>
            <person name="Foster D."/>
            <person name="Llewelyn M."/>
            <person name="Wilson D."/>
            <person name="Crook D."/>
            <person name="Paul J."/>
        </authorList>
    </citation>
    <scope>NUCLEOTIDE SEQUENCE [LARGE SCALE GENOMIC DNA]</scope>
    <source>
        <strain evidence="3 4">NCTC 12101</strain>
    </source>
</reference>
<dbReference type="GeneID" id="64981774"/>
<dbReference type="InterPro" id="IPR015943">
    <property type="entry name" value="WD40/YVTN_repeat-like_dom_sf"/>
</dbReference>
<dbReference type="Proteomes" id="UP001171687">
    <property type="component" value="Unassembled WGS sequence"/>
</dbReference>
<comment type="caution">
    <text evidence="3">The sequence shown here is derived from an EMBL/GenBank/DDBJ whole genome shotgun (WGS) entry which is preliminary data.</text>
</comment>
<dbReference type="EMBL" id="PPQW01000023">
    <property type="protein sequence ID" value="PNZ67785.1"/>
    <property type="molecule type" value="Genomic_DNA"/>
</dbReference>
<comment type="similarity">
    <text evidence="1">Belongs to the cycloisomerase 2 family.</text>
</comment>
<dbReference type="InterPro" id="IPR011048">
    <property type="entry name" value="Haem_d1_sf"/>
</dbReference>
<keyword evidence="2" id="KW-0378">Hydrolase</keyword>
<reference evidence="2" key="2">
    <citation type="submission" date="2023-07" db="EMBL/GenBank/DDBJ databases">
        <title>Evaluation of the beneficial properties of pineapple isolates.</title>
        <authorList>
            <person name="Adefiranye O."/>
        </authorList>
    </citation>
    <scope>NUCLEOTIDE SEQUENCE</scope>
    <source>
        <strain evidence="2">PAPLE_T1</strain>
    </source>
</reference>
<dbReference type="PANTHER" id="PTHR30344:SF1">
    <property type="entry name" value="6-PHOSPHOGLUCONOLACTONASE"/>
    <property type="match status" value="1"/>
</dbReference>
<dbReference type="Gene3D" id="2.130.10.10">
    <property type="entry name" value="YVTN repeat-like/Quinoprotein amine dehydrogenase"/>
    <property type="match status" value="1"/>
</dbReference>
<dbReference type="AlphaFoldDB" id="A0AAP8PP34"/>
<dbReference type="GO" id="GO:0005829">
    <property type="term" value="C:cytosol"/>
    <property type="evidence" value="ECO:0007669"/>
    <property type="project" value="TreeGrafter"/>
</dbReference>
<dbReference type="SUPFAM" id="SSF51004">
    <property type="entry name" value="C-terminal (heme d1) domain of cytochrome cd1-nitrite reductase"/>
    <property type="match status" value="1"/>
</dbReference>
<evidence type="ECO:0000313" key="4">
    <source>
        <dbReference type="Proteomes" id="UP000242470"/>
    </source>
</evidence>
<dbReference type="PANTHER" id="PTHR30344">
    <property type="entry name" value="6-PHOSPHOGLUCONOLACTONASE-RELATED"/>
    <property type="match status" value="1"/>
</dbReference>
<dbReference type="Proteomes" id="UP000242470">
    <property type="component" value="Unassembled WGS sequence"/>
</dbReference>
<evidence type="ECO:0000313" key="2">
    <source>
        <dbReference type="EMBL" id="MDN4532060.1"/>
    </source>
</evidence>
<proteinExistence type="inferred from homology"/>
<accession>A0AAP8PP34</accession>
<gene>
    <name evidence="3" type="ORF">CD158_05065</name>
    <name evidence="2" type="ORF">QYH67_00300</name>
</gene>
<evidence type="ECO:0000313" key="3">
    <source>
        <dbReference type="EMBL" id="PNZ67785.1"/>
    </source>
</evidence>
<organism evidence="3 4">
    <name type="scientific">Staphylococcus auricularis</name>
    <dbReference type="NCBI Taxonomy" id="29379"/>
    <lineage>
        <taxon>Bacteria</taxon>
        <taxon>Bacillati</taxon>
        <taxon>Bacillota</taxon>
        <taxon>Bacilli</taxon>
        <taxon>Bacillales</taxon>
        <taxon>Staphylococcaceae</taxon>
        <taxon>Staphylococcus</taxon>
    </lineage>
</organism>
<dbReference type="InterPro" id="IPR019405">
    <property type="entry name" value="Lactonase_7-beta_prop"/>
</dbReference>
<dbReference type="EMBL" id="JAUHQC010000001">
    <property type="protein sequence ID" value="MDN4532060.1"/>
    <property type="molecule type" value="Genomic_DNA"/>
</dbReference>
<evidence type="ECO:0000256" key="1">
    <source>
        <dbReference type="ARBA" id="ARBA00005564"/>
    </source>
</evidence>
<protein>
    <submittedName>
        <fullName evidence="3">Lactonase family protein</fullName>
        <ecNumber evidence="2">3.1.1.-</ecNumber>
    </submittedName>
</protein>
<dbReference type="RefSeq" id="WP_059107767.1">
    <property type="nucleotide sequence ID" value="NZ_AP024589.1"/>
</dbReference>
<dbReference type="InterPro" id="IPR050282">
    <property type="entry name" value="Cycloisomerase_2"/>
</dbReference>
<dbReference type="Pfam" id="PF10282">
    <property type="entry name" value="Lactonase"/>
    <property type="match status" value="1"/>
</dbReference>
<dbReference type="GO" id="GO:0017057">
    <property type="term" value="F:6-phosphogluconolactonase activity"/>
    <property type="evidence" value="ECO:0007669"/>
    <property type="project" value="TreeGrafter"/>
</dbReference>
<sequence>MTTTGYVGTYTKKEGKGIYRFELDEAQGKLTEVTTGYELEASTYVQQHGPFLYAITKEGEDCGLASLRINDDGTLTLINQCLASQGGTGCYVDVSADGRFIFEAVYGNGLARIYEADPETGEIKRLIQEVAHQYPTGPKERQDGSHVHFLSQTPDGHYAVAMDLGTDKVVTYQFDEDGLHEYKVTDFEPGDGPRHITFYEGGHYAYIVHELSNYVSVVSYDDGAFEELERHLTIPEDAPSDTKLAAVRLSHDQQFLYISNRGDNSIAIFKVQEAGSSIELVDIVKSEGDFPRDFNITASDDYLVCAHQQGGYALVVFKRNKATGQLTLVDKQQTAPEGVCVQFLK</sequence>